<dbReference type="PROSITE" id="PS50125">
    <property type="entry name" value="GUANYLATE_CYCLASE_2"/>
    <property type="match status" value="1"/>
</dbReference>
<dbReference type="EC" id="4.6.1.-" evidence="4"/>
<name>A0ABV9YUV5_9PSEU</name>
<feature type="domain" description="Guanylate cyclase" evidence="3">
    <location>
        <begin position="134"/>
        <end position="246"/>
    </location>
</feature>
<dbReference type="Proteomes" id="UP001595947">
    <property type="component" value="Unassembled WGS sequence"/>
</dbReference>
<dbReference type="RefSeq" id="WP_378039188.1">
    <property type="nucleotide sequence ID" value="NZ_JBHSIV010000049.1"/>
</dbReference>
<proteinExistence type="inferred from homology"/>
<evidence type="ECO:0000259" key="3">
    <source>
        <dbReference type="PROSITE" id="PS50125"/>
    </source>
</evidence>
<feature type="compositionally biased region" description="Low complexity" evidence="2">
    <location>
        <begin position="27"/>
        <end position="45"/>
    </location>
</feature>
<evidence type="ECO:0000313" key="5">
    <source>
        <dbReference type="Proteomes" id="UP001595947"/>
    </source>
</evidence>
<dbReference type="EMBL" id="JBHSIV010000049">
    <property type="protein sequence ID" value="MFC5065869.1"/>
    <property type="molecule type" value="Genomic_DNA"/>
</dbReference>
<keyword evidence="4" id="KW-0456">Lyase</keyword>
<dbReference type="SMART" id="SM00044">
    <property type="entry name" value="CYCc"/>
    <property type="match status" value="1"/>
</dbReference>
<dbReference type="InterPro" id="IPR029787">
    <property type="entry name" value="Nucleotide_cyclase"/>
</dbReference>
<dbReference type="CDD" id="cd07302">
    <property type="entry name" value="CHD"/>
    <property type="match status" value="1"/>
</dbReference>
<dbReference type="GO" id="GO:0016829">
    <property type="term" value="F:lyase activity"/>
    <property type="evidence" value="ECO:0007669"/>
    <property type="project" value="UniProtKB-KW"/>
</dbReference>
<sequence length="296" mass="31961">MSDPRIEPDEPRPEDVAPDDALDQALDDVPAGPSRAARFRAAAGRAGERARELDRSPALQRVVKRLRGVLPGDAHFGDPLSLGGARHVEAAGRAIVGLTGDRPGVVRELGLGGVQLWQSVLESFGRGIGEHEVALVFTDLVDFSRWSLAAGDDEVLRVLRQVGEAWEPPMTTRAGTIVKRLGDGLMVAFADPAAALDAVVEARDRLSALDVPDWRPRMRAGIHLGWPRRVGGDYLGVAVNVAARLGDAGRADEILISGDVLRRLDARTVETKRRRRIHLKGAPEGLEIHQVLSTSR</sequence>
<evidence type="ECO:0000256" key="1">
    <source>
        <dbReference type="ARBA" id="ARBA00005381"/>
    </source>
</evidence>
<accession>A0ABV9YUV5</accession>
<dbReference type="InterPro" id="IPR001054">
    <property type="entry name" value="A/G_cyclase"/>
</dbReference>
<evidence type="ECO:0000313" key="4">
    <source>
        <dbReference type="EMBL" id="MFC5065869.1"/>
    </source>
</evidence>
<dbReference type="Gene3D" id="3.30.70.1230">
    <property type="entry name" value="Nucleotide cyclase"/>
    <property type="match status" value="1"/>
</dbReference>
<comment type="caution">
    <text evidence="4">The sequence shown here is derived from an EMBL/GenBank/DDBJ whole genome shotgun (WGS) entry which is preliminary data.</text>
</comment>
<keyword evidence="5" id="KW-1185">Reference proteome</keyword>
<dbReference type="Pfam" id="PF00211">
    <property type="entry name" value="Guanylate_cyc"/>
    <property type="match status" value="1"/>
</dbReference>
<gene>
    <name evidence="4" type="ORF">ACFPBZ_26885</name>
</gene>
<dbReference type="PANTHER" id="PTHR43081:SF19">
    <property type="entry name" value="PH-SENSITIVE ADENYLATE CYCLASE RV1264"/>
    <property type="match status" value="1"/>
</dbReference>
<organism evidence="4 5">
    <name type="scientific">Actinomycetospora atypica</name>
    <dbReference type="NCBI Taxonomy" id="1290095"/>
    <lineage>
        <taxon>Bacteria</taxon>
        <taxon>Bacillati</taxon>
        <taxon>Actinomycetota</taxon>
        <taxon>Actinomycetes</taxon>
        <taxon>Pseudonocardiales</taxon>
        <taxon>Pseudonocardiaceae</taxon>
        <taxon>Actinomycetospora</taxon>
    </lineage>
</organism>
<dbReference type="InterPro" id="IPR050697">
    <property type="entry name" value="Adenylyl/Guanylyl_Cyclase_3/4"/>
</dbReference>
<protein>
    <submittedName>
        <fullName evidence="4">Adenylate/guanylate cyclase domain-containing protein</fullName>
        <ecNumber evidence="4">4.6.1.-</ecNumber>
    </submittedName>
</protein>
<dbReference type="PANTHER" id="PTHR43081">
    <property type="entry name" value="ADENYLATE CYCLASE, TERMINAL-DIFFERENTIATION SPECIFIC-RELATED"/>
    <property type="match status" value="1"/>
</dbReference>
<comment type="similarity">
    <text evidence="1">Belongs to the adenylyl cyclase class-3 family.</text>
</comment>
<reference evidence="5" key="1">
    <citation type="journal article" date="2019" name="Int. J. Syst. Evol. Microbiol.">
        <title>The Global Catalogue of Microorganisms (GCM) 10K type strain sequencing project: providing services to taxonomists for standard genome sequencing and annotation.</title>
        <authorList>
            <consortium name="The Broad Institute Genomics Platform"/>
            <consortium name="The Broad Institute Genome Sequencing Center for Infectious Disease"/>
            <person name="Wu L."/>
            <person name="Ma J."/>
        </authorList>
    </citation>
    <scope>NUCLEOTIDE SEQUENCE [LARGE SCALE GENOMIC DNA]</scope>
    <source>
        <strain evidence="5">CGMCC 4.7093</strain>
    </source>
</reference>
<evidence type="ECO:0000256" key="2">
    <source>
        <dbReference type="SAM" id="MobiDB-lite"/>
    </source>
</evidence>
<dbReference type="SUPFAM" id="SSF55073">
    <property type="entry name" value="Nucleotide cyclase"/>
    <property type="match status" value="1"/>
</dbReference>
<feature type="region of interest" description="Disordered" evidence="2">
    <location>
        <begin position="24"/>
        <end position="54"/>
    </location>
</feature>